<feature type="non-terminal residue" evidence="1">
    <location>
        <position position="1"/>
    </location>
</feature>
<accession>A0A6J4KEF0</accession>
<organism evidence="1">
    <name type="scientific">uncultured Gemmatimonadota bacterium</name>
    <dbReference type="NCBI Taxonomy" id="203437"/>
    <lineage>
        <taxon>Bacteria</taxon>
        <taxon>Pseudomonadati</taxon>
        <taxon>Gemmatimonadota</taxon>
        <taxon>environmental samples</taxon>
    </lineage>
</organism>
<proteinExistence type="predicted"/>
<dbReference type="AlphaFoldDB" id="A0A6J4KEF0"/>
<gene>
    <name evidence="1" type="ORF">AVDCRST_MAG68-651</name>
</gene>
<sequence length="67" mass="6678">VPGVPHAAPGGARGQLLPLLRQVPGAGAVRRVQLHDRAGVALLRHLRVAARAGGAQRAPGPGTALAV</sequence>
<name>A0A6J4KEF0_9BACT</name>
<evidence type="ECO:0000313" key="1">
    <source>
        <dbReference type="EMBL" id="CAA9303466.1"/>
    </source>
</evidence>
<feature type="non-terminal residue" evidence="1">
    <location>
        <position position="67"/>
    </location>
</feature>
<reference evidence="1" key="1">
    <citation type="submission" date="2020-02" db="EMBL/GenBank/DDBJ databases">
        <authorList>
            <person name="Meier V. D."/>
        </authorList>
    </citation>
    <scope>NUCLEOTIDE SEQUENCE</scope>
    <source>
        <strain evidence="1">AVDCRST_MAG68</strain>
    </source>
</reference>
<protein>
    <submittedName>
        <fullName evidence="1">Uncharacterized protein</fullName>
    </submittedName>
</protein>
<dbReference type="EMBL" id="CADCTW010000036">
    <property type="protein sequence ID" value="CAA9303466.1"/>
    <property type="molecule type" value="Genomic_DNA"/>
</dbReference>